<keyword evidence="5 8" id="KW-0547">Nucleotide-binding</keyword>
<comment type="similarity">
    <text evidence="8">Belongs to the tRNA(Ile)-lysidine synthase family.</text>
</comment>
<evidence type="ECO:0000313" key="11">
    <source>
        <dbReference type="Proteomes" id="UP001143304"/>
    </source>
</evidence>
<comment type="subcellular location">
    <subcellularLocation>
        <location evidence="1 8">Cytoplasm</location>
    </subcellularLocation>
</comment>
<evidence type="ECO:0000259" key="9">
    <source>
        <dbReference type="SMART" id="SM00977"/>
    </source>
</evidence>
<proteinExistence type="inferred from homology"/>
<sequence>MIHSSELDIALSELSEAPRWLVGYSGGVDSTVLLHLLKHWCTLHPGAPALAALHVNHGLQCEADGWQQHCAEVCDVLEVPLITCSVQVPARGSEANAREARYGVFSANLQPGDVLFLAHHLDDQVETFFLRLMRGAGVEGLAGMPRQRQLGAGQLCRPLLGVSRENIEAYACRHNLAFVTDPSNSGAADRSFLRQQVLPLLSERWPAYRTSVARAAGHMQAVAALLPDAPTTVFSALGDPGIGLAELQEMGQGPARCIRAWLRAQGLQAPDQSQLQEFLRQLSEKAQDAHPRLDCGDYVLACFGDAVYRVPGFGVSAPTQPIALVPGEPCEVPGVGTVSLEPAAGEGLFVVPGERLNLGWRAGGEQCRLCRREGTRSLKRVLQDARIPHWWRDRVPLLYRDEELLAVGDFALCLSSRYRESAAGGEPLWQMRWRRPVTASSD</sequence>
<dbReference type="CDD" id="cd01992">
    <property type="entry name" value="TilS_N"/>
    <property type="match status" value="1"/>
</dbReference>
<comment type="domain">
    <text evidence="8">The N-terminal region contains the highly conserved SGGXDS motif, predicted to be a P-loop motif involved in ATP binding.</text>
</comment>
<accession>A0ABT3T1W7</accession>
<dbReference type="InterPro" id="IPR015262">
    <property type="entry name" value="tRNA_Ile_lys_synt_subst-bd"/>
</dbReference>
<dbReference type="SUPFAM" id="SSF82829">
    <property type="entry name" value="MesJ substrate recognition domain-like"/>
    <property type="match status" value="1"/>
</dbReference>
<protein>
    <recommendedName>
        <fullName evidence="8">tRNA(Ile)-lysidine synthase</fullName>
        <ecNumber evidence="8">6.3.4.19</ecNumber>
    </recommendedName>
    <alternativeName>
        <fullName evidence="8">tRNA(Ile)-2-lysyl-cytidine synthase</fullName>
    </alternativeName>
    <alternativeName>
        <fullName evidence="8">tRNA(Ile)-lysidine synthetase</fullName>
    </alternativeName>
</protein>
<comment type="catalytic activity">
    <reaction evidence="7 8">
        <text>cytidine(34) in tRNA(Ile2) + L-lysine + ATP = lysidine(34) in tRNA(Ile2) + AMP + diphosphate + H(+)</text>
        <dbReference type="Rhea" id="RHEA:43744"/>
        <dbReference type="Rhea" id="RHEA-COMP:10625"/>
        <dbReference type="Rhea" id="RHEA-COMP:10670"/>
        <dbReference type="ChEBI" id="CHEBI:15378"/>
        <dbReference type="ChEBI" id="CHEBI:30616"/>
        <dbReference type="ChEBI" id="CHEBI:32551"/>
        <dbReference type="ChEBI" id="CHEBI:33019"/>
        <dbReference type="ChEBI" id="CHEBI:82748"/>
        <dbReference type="ChEBI" id="CHEBI:83665"/>
        <dbReference type="ChEBI" id="CHEBI:456215"/>
        <dbReference type="EC" id="6.3.4.19"/>
    </reaction>
</comment>
<dbReference type="EC" id="6.3.4.19" evidence="8"/>
<dbReference type="RefSeq" id="WP_279247606.1">
    <property type="nucleotide sequence ID" value="NZ_SHNO01000001.1"/>
</dbReference>
<evidence type="ECO:0000256" key="5">
    <source>
        <dbReference type="ARBA" id="ARBA00022741"/>
    </source>
</evidence>
<dbReference type="Pfam" id="PF11734">
    <property type="entry name" value="TilS_C"/>
    <property type="match status" value="1"/>
</dbReference>
<dbReference type="Proteomes" id="UP001143304">
    <property type="component" value="Unassembled WGS sequence"/>
</dbReference>
<dbReference type="PANTHER" id="PTHR43033">
    <property type="entry name" value="TRNA(ILE)-LYSIDINE SYNTHASE-RELATED"/>
    <property type="match status" value="1"/>
</dbReference>
<dbReference type="NCBIfam" id="TIGR02433">
    <property type="entry name" value="lysidine_TilS_C"/>
    <property type="match status" value="1"/>
</dbReference>
<evidence type="ECO:0000313" key="10">
    <source>
        <dbReference type="EMBL" id="MCX2975845.1"/>
    </source>
</evidence>
<keyword evidence="6 8" id="KW-0067">ATP-binding</keyword>
<dbReference type="EMBL" id="SHNO01000001">
    <property type="protein sequence ID" value="MCX2975845.1"/>
    <property type="molecule type" value="Genomic_DNA"/>
</dbReference>
<dbReference type="SUPFAM" id="SSF56037">
    <property type="entry name" value="PheT/TilS domain"/>
    <property type="match status" value="1"/>
</dbReference>
<keyword evidence="4 8" id="KW-0819">tRNA processing</keyword>
<evidence type="ECO:0000256" key="1">
    <source>
        <dbReference type="ARBA" id="ARBA00004496"/>
    </source>
</evidence>
<reference evidence="10" key="1">
    <citation type="submission" date="2019-02" db="EMBL/GenBank/DDBJ databases">
        <authorList>
            <person name="Li S.-H."/>
        </authorList>
    </citation>
    <scope>NUCLEOTIDE SEQUENCE</scope>
    <source>
        <strain evidence="10">IMCC11814</strain>
    </source>
</reference>
<evidence type="ECO:0000256" key="2">
    <source>
        <dbReference type="ARBA" id="ARBA00022490"/>
    </source>
</evidence>
<gene>
    <name evidence="8 10" type="primary">tilS</name>
    <name evidence="10" type="ORF">EYC82_00565</name>
</gene>
<evidence type="ECO:0000256" key="3">
    <source>
        <dbReference type="ARBA" id="ARBA00022598"/>
    </source>
</evidence>
<dbReference type="InterPro" id="IPR011063">
    <property type="entry name" value="TilS/TtcA_N"/>
</dbReference>
<dbReference type="Pfam" id="PF09179">
    <property type="entry name" value="TilS"/>
    <property type="match status" value="1"/>
</dbReference>
<dbReference type="PANTHER" id="PTHR43033:SF1">
    <property type="entry name" value="TRNA(ILE)-LYSIDINE SYNTHASE-RELATED"/>
    <property type="match status" value="1"/>
</dbReference>
<dbReference type="InterPro" id="IPR012796">
    <property type="entry name" value="Lysidine-tRNA-synth_C"/>
</dbReference>
<evidence type="ECO:0000256" key="4">
    <source>
        <dbReference type="ARBA" id="ARBA00022694"/>
    </source>
</evidence>
<dbReference type="InterPro" id="IPR012094">
    <property type="entry name" value="tRNA_Ile_lys_synt"/>
</dbReference>
<dbReference type="InterPro" id="IPR014729">
    <property type="entry name" value="Rossmann-like_a/b/a_fold"/>
</dbReference>
<name>A0ABT3T1W7_9GAMM</name>
<evidence type="ECO:0000256" key="7">
    <source>
        <dbReference type="ARBA" id="ARBA00048539"/>
    </source>
</evidence>
<dbReference type="Gene3D" id="3.40.50.620">
    <property type="entry name" value="HUPs"/>
    <property type="match status" value="1"/>
</dbReference>
<feature type="binding site" evidence="8">
    <location>
        <begin position="25"/>
        <end position="30"/>
    </location>
    <ligand>
        <name>ATP</name>
        <dbReference type="ChEBI" id="CHEBI:30616"/>
    </ligand>
</feature>
<dbReference type="HAMAP" id="MF_01161">
    <property type="entry name" value="tRNA_Ile_lys_synt"/>
    <property type="match status" value="1"/>
</dbReference>
<dbReference type="NCBIfam" id="TIGR02432">
    <property type="entry name" value="lysidine_TilS_N"/>
    <property type="match status" value="1"/>
</dbReference>
<dbReference type="Pfam" id="PF01171">
    <property type="entry name" value="ATP_bind_3"/>
    <property type="match status" value="1"/>
</dbReference>
<evidence type="ECO:0000256" key="6">
    <source>
        <dbReference type="ARBA" id="ARBA00022840"/>
    </source>
</evidence>
<feature type="domain" description="Lysidine-tRNA(Ile) synthetase C-terminal" evidence="9">
    <location>
        <begin position="356"/>
        <end position="429"/>
    </location>
</feature>
<dbReference type="Gene3D" id="1.20.59.20">
    <property type="match status" value="1"/>
</dbReference>
<keyword evidence="3 8" id="KW-0436">Ligase</keyword>
<keyword evidence="2 8" id="KW-0963">Cytoplasm</keyword>
<comment type="caution">
    <text evidence="10">The sequence shown here is derived from an EMBL/GenBank/DDBJ whole genome shotgun (WGS) entry which is preliminary data.</text>
</comment>
<dbReference type="SMART" id="SM00977">
    <property type="entry name" value="TilS_C"/>
    <property type="match status" value="1"/>
</dbReference>
<dbReference type="InterPro" id="IPR012795">
    <property type="entry name" value="tRNA_Ile_lys_synt_N"/>
</dbReference>
<dbReference type="SUPFAM" id="SSF52402">
    <property type="entry name" value="Adenine nucleotide alpha hydrolases-like"/>
    <property type="match status" value="1"/>
</dbReference>
<evidence type="ECO:0000256" key="8">
    <source>
        <dbReference type="HAMAP-Rule" id="MF_01161"/>
    </source>
</evidence>
<keyword evidence="11" id="KW-1185">Reference proteome</keyword>
<organism evidence="10 11">
    <name type="scientific">Candidatus Marimicrobium litorale</name>
    <dbReference type="NCBI Taxonomy" id="2518991"/>
    <lineage>
        <taxon>Bacteria</taxon>
        <taxon>Pseudomonadati</taxon>
        <taxon>Pseudomonadota</taxon>
        <taxon>Gammaproteobacteria</taxon>
        <taxon>Cellvibrionales</taxon>
        <taxon>Halieaceae</taxon>
        <taxon>Marimicrobium</taxon>
    </lineage>
</organism>
<comment type="function">
    <text evidence="8">Ligates lysine onto the cytidine present at position 34 of the AUA codon-specific tRNA(Ile) that contains the anticodon CAU, in an ATP-dependent manner. Cytidine is converted to lysidine, thus changing the amino acid specificity of the tRNA from methionine to isoleucine.</text>
</comment>